<dbReference type="InterPro" id="IPR043129">
    <property type="entry name" value="ATPase_NBD"/>
</dbReference>
<evidence type="ECO:0000313" key="4">
    <source>
        <dbReference type="EMBL" id="QKG18662.1"/>
    </source>
</evidence>
<keyword evidence="5" id="KW-1185">Reference proteome</keyword>
<dbReference type="Gene3D" id="3.30.420.40">
    <property type="match status" value="2"/>
</dbReference>
<dbReference type="Proteomes" id="UP000501240">
    <property type="component" value="Chromosome"/>
</dbReference>
<dbReference type="PANTHER" id="PTHR34847">
    <property type="entry name" value="NODULATION PROTEIN U"/>
    <property type="match status" value="1"/>
</dbReference>
<feature type="domain" description="Carbamoyltransferase C-terminal" evidence="3">
    <location>
        <begin position="401"/>
        <end position="570"/>
    </location>
</feature>
<evidence type="ECO:0000259" key="2">
    <source>
        <dbReference type="Pfam" id="PF02543"/>
    </source>
</evidence>
<dbReference type="InterPro" id="IPR051338">
    <property type="entry name" value="NodU/CmcH_Carbamoyltrnsfr"/>
</dbReference>
<reference evidence="4 5" key="1">
    <citation type="submission" date="2020-05" db="EMBL/GenBank/DDBJ databases">
        <title>Actinomadura verrucosospora NRRL-B18236 (PFL_A860) Genome sequencing and assembly.</title>
        <authorList>
            <person name="Samborskyy M."/>
        </authorList>
    </citation>
    <scope>NUCLEOTIDE SEQUENCE [LARGE SCALE GENOMIC DNA]</scope>
    <source>
        <strain evidence="4 5">NRRL:B18236</strain>
    </source>
</reference>
<dbReference type="PANTHER" id="PTHR34847:SF1">
    <property type="entry name" value="NODULATION PROTEIN U"/>
    <property type="match status" value="1"/>
</dbReference>
<dbReference type="InterPro" id="IPR003696">
    <property type="entry name" value="Carbtransf_dom"/>
</dbReference>
<dbReference type="SUPFAM" id="SSF53067">
    <property type="entry name" value="Actin-like ATPase domain"/>
    <property type="match status" value="1"/>
</dbReference>
<dbReference type="EMBL" id="CP053892">
    <property type="protein sequence ID" value="QKG18662.1"/>
    <property type="molecule type" value="Genomic_DNA"/>
</dbReference>
<evidence type="ECO:0000313" key="5">
    <source>
        <dbReference type="Proteomes" id="UP000501240"/>
    </source>
</evidence>
<comment type="similarity">
    <text evidence="1">Belongs to the NodU/CmcH family.</text>
</comment>
<accession>A0A7D3ZI14</accession>
<dbReference type="CDD" id="cd24098">
    <property type="entry name" value="ASKHA_NBD_TobZ_N"/>
    <property type="match status" value="1"/>
</dbReference>
<organism evidence="4 5">
    <name type="scientific">Actinomadura verrucosospora</name>
    <dbReference type="NCBI Taxonomy" id="46165"/>
    <lineage>
        <taxon>Bacteria</taxon>
        <taxon>Bacillati</taxon>
        <taxon>Actinomycetota</taxon>
        <taxon>Actinomycetes</taxon>
        <taxon>Streptosporangiales</taxon>
        <taxon>Thermomonosporaceae</taxon>
        <taxon>Actinomadura</taxon>
    </lineage>
</organism>
<dbReference type="InterPro" id="IPR031730">
    <property type="entry name" value="Carbam_trans_C"/>
</dbReference>
<feature type="domain" description="Carbamoyltransferase" evidence="2">
    <location>
        <begin position="2"/>
        <end position="350"/>
    </location>
</feature>
<dbReference type="Pfam" id="PF02543">
    <property type="entry name" value="Carbam_trans_N"/>
    <property type="match status" value="1"/>
</dbReference>
<dbReference type="Gene3D" id="3.90.870.20">
    <property type="entry name" value="Carbamoyltransferase, C-terminal domain"/>
    <property type="match status" value="1"/>
</dbReference>
<gene>
    <name evidence="4" type="ORF">ACTIVE_0296</name>
</gene>
<sequence>MLGLSALAHDPAAALIVDGRLVAAVEQERIDRIKRSTAFPAGAVQAVLDEAGLRLGDVDRVAYYWNDRGQAARALYSACLQAPANTAGFARMARQRLRGLAAPARVADGLRPLLGGAPAPPLDFVDHHEAHLVAAWASAPFDAEAALVVDGRGEVHSTSLYDLRGGPSAPPRLLETSPFPDSLGVFYGAVTQLLGYRALSDEYKVMGLASYGKPNEHWAERIGSLLRVGADGRPKVHIPSLQPENCSSAELDWLTARARRRLSGPFRDADGSFTADAYDFAYAAQEALERGLLGLLRRLVERTGATKVVLVGGVAMNAAAVGRARASGIVDELHVPLAPTDAGASVGAALAVLRRRGLPLPPPGELTDPFVGPGFGPGELRAALVASKLPFREVDGPAAAAAAIADGRLVGWFDGRMEFGERALGARSILGDPRKAETRDLINASVKRRESYRPFAPSVLEEHSSRYFATGRSRRMGEIVAVTPTAHAEVPAVVHVDGTARPQTVPKDWPARRFRALIEHFARITGVPMVVNTSFNVRDEPIVCTPDDALRCFASSGLDQLYLGDFVVDKEAFGG</sequence>
<evidence type="ECO:0000259" key="3">
    <source>
        <dbReference type="Pfam" id="PF16861"/>
    </source>
</evidence>
<dbReference type="AlphaFoldDB" id="A0A7D3ZI14"/>
<dbReference type="GO" id="GO:0016740">
    <property type="term" value="F:transferase activity"/>
    <property type="evidence" value="ECO:0007669"/>
    <property type="project" value="UniProtKB-KW"/>
</dbReference>
<dbReference type="InterPro" id="IPR038152">
    <property type="entry name" value="Carbam_trans_C_sf"/>
</dbReference>
<protein>
    <submittedName>
        <fullName evidence="4">Carbamoyltransferase</fullName>
    </submittedName>
</protein>
<evidence type="ECO:0000256" key="1">
    <source>
        <dbReference type="ARBA" id="ARBA00006129"/>
    </source>
</evidence>
<dbReference type="Pfam" id="PF16861">
    <property type="entry name" value="Carbam_trans_C"/>
    <property type="match status" value="1"/>
</dbReference>
<keyword evidence="4" id="KW-0808">Transferase</keyword>
<proteinExistence type="inferred from homology"/>
<name>A0A7D3ZI14_ACTVE</name>